<dbReference type="InterPro" id="IPR044139">
    <property type="entry name" value="CysN_NoDQ_III"/>
</dbReference>
<dbReference type="InterPro" id="IPR054696">
    <property type="entry name" value="GTP-eEF1A_C"/>
</dbReference>
<dbReference type="EMBL" id="VLLB01000004">
    <property type="protein sequence ID" value="TWI65083.1"/>
    <property type="molecule type" value="Genomic_DNA"/>
</dbReference>
<dbReference type="InterPro" id="IPR009000">
    <property type="entry name" value="Transl_B-barrel_sf"/>
</dbReference>
<evidence type="ECO:0000256" key="5">
    <source>
        <dbReference type="ARBA" id="ARBA00022840"/>
    </source>
</evidence>
<dbReference type="Pfam" id="PF22594">
    <property type="entry name" value="GTP-eEF1A_C"/>
    <property type="match status" value="1"/>
</dbReference>
<evidence type="ECO:0000256" key="6">
    <source>
        <dbReference type="ARBA" id="ARBA00023134"/>
    </source>
</evidence>
<evidence type="ECO:0000256" key="1">
    <source>
        <dbReference type="ARBA" id="ARBA00012391"/>
    </source>
</evidence>
<dbReference type="CDD" id="cd04166">
    <property type="entry name" value="CysN_ATPS"/>
    <property type="match status" value="1"/>
</dbReference>
<dbReference type="InterPro" id="IPR044138">
    <property type="entry name" value="CysN_II"/>
</dbReference>
<accession>A0A562R878</accession>
<dbReference type="GO" id="GO:0005525">
    <property type="term" value="F:GTP binding"/>
    <property type="evidence" value="ECO:0007669"/>
    <property type="project" value="UniProtKB-KW"/>
</dbReference>
<gene>
    <name evidence="8" type="ORF">IP91_02488</name>
</gene>
<keyword evidence="3 8" id="KW-0548">Nucleotidyltransferase</keyword>
<dbReference type="PANTHER" id="PTHR23115">
    <property type="entry name" value="TRANSLATION FACTOR"/>
    <property type="match status" value="1"/>
</dbReference>
<dbReference type="InterPro" id="IPR009001">
    <property type="entry name" value="Transl_elong_EF1A/Init_IF2_C"/>
</dbReference>
<keyword evidence="9" id="KW-1185">Reference proteome</keyword>
<evidence type="ECO:0000256" key="4">
    <source>
        <dbReference type="ARBA" id="ARBA00022741"/>
    </source>
</evidence>
<organism evidence="8 9">
    <name type="scientific">Pseudoduganella lurida</name>
    <dbReference type="NCBI Taxonomy" id="1036180"/>
    <lineage>
        <taxon>Bacteria</taxon>
        <taxon>Pseudomonadati</taxon>
        <taxon>Pseudomonadota</taxon>
        <taxon>Betaproteobacteria</taxon>
        <taxon>Burkholderiales</taxon>
        <taxon>Oxalobacteraceae</taxon>
        <taxon>Telluria group</taxon>
        <taxon>Pseudoduganella</taxon>
    </lineage>
</organism>
<dbReference type="CDD" id="cd04095">
    <property type="entry name" value="CysN_NoDQ_III"/>
    <property type="match status" value="1"/>
</dbReference>
<keyword evidence="4" id="KW-0547">Nucleotide-binding</keyword>
<dbReference type="Gene3D" id="2.40.30.10">
    <property type="entry name" value="Translation factors"/>
    <property type="match status" value="2"/>
</dbReference>
<dbReference type="InterPro" id="IPR027417">
    <property type="entry name" value="P-loop_NTPase"/>
</dbReference>
<dbReference type="InterPro" id="IPR031157">
    <property type="entry name" value="G_TR_CS"/>
</dbReference>
<protein>
    <recommendedName>
        <fullName evidence="1">sulfate adenylyltransferase</fullName>
        <ecNumber evidence="1">2.7.7.4</ecNumber>
    </recommendedName>
</protein>
<dbReference type="PROSITE" id="PS51722">
    <property type="entry name" value="G_TR_2"/>
    <property type="match status" value="1"/>
</dbReference>
<keyword evidence="5" id="KW-0067">ATP-binding</keyword>
<dbReference type="Pfam" id="PF03144">
    <property type="entry name" value="GTP_EFTU_D2"/>
    <property type="match status" value="1"/>
</dbReference>
<name>A0A562R878_9BURK</name>
<sequence length="436" mass="47845">MNALNENLSQRGLLRFITAGSVDDGKSTLIGRLLFDSKGIFADQLAAVSRAKHKRTVGDTIDLSLLTDGLEAEREQGITIDVAYRYFATPKRKFIIADTPGHEQYTRNMVTGASTADAVIILVDVSKVKLREDGGVDLLIQTKRHSTIAHLLQIEHVVVAVNKMDLVNYDQDVYDRIVKAYQAFAQSLGLKDITPIPLSALTGDNVVERSEKMGWYQGPTLIELLENLSVYDESHASPFRFPVQLVARHNGHEANDFRGYMGRIEAGQVSVGDKLVVQPSGHTATVKDIVTFDGSLQTASSGQSVTIVLNEYVDVSRGDVLASSDQPATLLKQVSADVCWLSEEPLDLRRKYWLKHGTRQTAAKITKIESILDINTQQRHDAEALKLNDVARLGLTVQQPLAADAYADIRATGAFILIDEVTHQTVAAGMIRLGEA</sequence>
<reference evidence="8 9" key="1">
    <citation type="journal article" date="2015" name="Stand. Genomic Sci.">
        <title>Genomic Encyclopedia of Bacterial and Archaeal Type Strains, Phase III: the genomes of soil and plant-associated and newly described type strains.</title>
        <authorList>
            <person name="Whitman W.B."/>
            <person name="Woyke T."/>
            <person name="Klenk H.P."/>
            <person name="Zhou Y."/>
            <person name="Lilburn T.G."/>
            <person name="Beck B.J."/>
            <person name="De Vos P."/>
            <person name="Vandamme P."/>
            <person name="Eisen J.A."/>
            <person name="Garrity G."/>
            <person name="Hugenholtz P."/>
            <person name="Kyrpides N.C."/>
        </authorList>
    </citation>
    <scope>NUCLEOTIDE SEQUENCE [LARGE SCALE GENOMIC DNA]</scope>
    <source>
        <strain evidence="8 9">CGMCC 1.10822</strain>
    </source>
</reference>
<dbReference type="InterPro" id="IPR041757">
    <property type="entry name" value="CysN_GTP-bd"/>
</dbReference>
<dbReference type="InterPro" id="IPR011779">
    <property type="entry name" value="SO4_adenylTrfase_lsu"/>
</dbReference>
<dbReference type="Pfam" id="PF00009">
    <property type="entry name" value="GTP_EFTU"/>
    <property type="match status" value="1"/>
</dbReference>
<dbReference type="InterPro" id="IPR000795">
    <property type="entry name" value="T_Tr_GTP-bd_dom"/>
</dbReference>
<dbReference type="SUPFAM" id="SSF50465">
    <property type="entry name" value="EF-Tu/eEF-1alpha/eIF2-gamma C-terminal domain"/>
    <property type="match status" value="1"/>
</dbReference>
<keyword evidence="6" id="KW-0342">GTP-binding</keyword>
<evidence type="ECO:0000259" key="7">
    <source>
        <dbReference type="PROSITE" id="PS51722"/>
    </source>
</evidence>
<dbReference type="FunFam" id="3.40.50.300:FF:000119">
    <property type="entry name" value="Sulfate adenylyltransferase subunit 1"/>
    <property type="match status" value="1"/>
</dbReference>
<dbReference type="CDD" id="cd03695">
    <property type="entry name" value="CysN_NodQ_II"/>
    <property type="match status" value="1"/>
</dbReference>
<evidence type="ECO:0000313" key="9">
    <source>
        <dbReference type="Proteomes" id="UP000318431"/>
    </source>
</evidence>
<dbReference type="InterPro" id="IPR004161">
    <property type="entry name" value="EFTu-like_2"/>
</dbReference>
<dbReference type="PRINTS" id="PR00315">
    <property type="entry name" value="ELONGATNFCT"/>
</dbReference>
<dbReference type="InterPro" id="IPR050100">
    <property type="entry name" value="TRAFAC_GTPase_members"/>
</dbReference>
<dbReference type="Gene3D" id="3.40.50.300">
    <property type="entry name" value="P-loop containing nucleotide triphosphate hydrolases"/>
    <property type="match status" value="1"/>
</dbReference>
<evidence type="ECO:0000313" key="8">
    <source>
        <dbReference type="EMBL" id="TWI65083.1"/>
    </source>
</evidence>
<keyword evidence="2 8" id="KW-0808">Transferase</keyword>
<dbReference type="PROSITE" id="PS00301">
    <property type="entry name" value="G_TR_1"/>
    <property type="match status" value="1"/>
</dbReference>
<dbReference type="Proteomes" id="UP000318431">
    <property type="component" value="Unassembled WGS sequence"/>
</dbReference>
<dbReference type="AlphaFoldDB" id="A0A562R878"/>
<feature type="domain" description="Tr-type G" evidence="7">
    <location>
        <begin position="11"/>
        <end position="235"/>
    </location>
</feature>
<dbReference type="GO" id="GO:0003924">
    <property type="term" value="F:GTPase activity"/>
    <property type="evidence" value="ECO:0007669"/>
    <property type="project" value="InterPro"/>
</dbReference>
<evidence type="ECO:0000256" key="2">
    <source>
        <dbReference type="ARBA" id="ARBA00022679"/>
    </source>
</evidence>
<dbReference type="NCBIfam" id="TIGR02034">
    <property type="entry name" value="CysN"/>
    <property type="match status" value="1"/>
</dbReference>
<dbReference type="GO" id="GO:0004781">
    <property type="term" value="F:sulfate adenylyltransferase (ATP) activity"/>
    <property type="evidence" value="ECO:0007669"/>
    <property type="project" value="UniProtKB-EC"/>
</dbReference>
<dbReference type="GO" id="GO:0005524">
    <property type="term" value="F:ATP binding"/>
    <property type="evidence" value="ECO:0007669"/>
    <property type="project" value="UniProtKB-KW"/>
</dbReference>
<dbReference type="SUPFAM" id="SSF50447">
    <property type="entry name" value="Translation proteins"/>
    <property type="match status" value="1"/>
</dbReference>
<evidence type="ECO:0000256" key="3">
    <source>
        <dbReference type="ARBA" id="ARBA00022695"/>
    </source>
</evidence>
<comment type="caution">
    <text evidence="8">The sequence shown here is derived from an EMBL/GenBank/DDBJ whole genome shotgun (WGS) entry which is preliminary data.</text>
</comment>
<dbReference type="SUPFAM" id="SSF52540">
    <property type="entry name" value="P-loop containing nucleoside triphosphate hydrolases"/>
    <property type="match status" value="1"/>
</dbReference>
<dbReference type="GO" id="GO:0006790">
    <property type="term" value="P:sulfur compound metabolic process"/>
    <property type="evidence" value="ECO:0007669"/>
    <property type="project" value="InterPro"/>
</dbReference>
<dbReference type="OrthoDB" id="9804504at2"/>
<proteinExistence type="predicted"/>
<dbReference type="EC" id="2.7.7.4" evidence="1"/>
<dbReference type="RefSeq" id="WP_145649348.1">
    <property type="nucleotide sequence ID" value="NZ_VLLB01000004.1"/>
</dbReference>